<dbReference type="Proteomes" id="UP000183299">
    <property type="component" value="Unassembled WGS sequence"/>
</dbReference>
<feature type="chain" id="PRO_5010282250" evidence="2">
    <location>
        <begin position="37"/>
        <end position="240"/>
    </location>
</feature>
<dbReference type="PROSITE" id="PS00018">
    <property type="entry name" value="EF_HAND_1"/>
    <property type="match status" value="2"/>
</dbReference>
<evidence type="ECO:0000256" key="2">
    <source>
        <dbReference type="SAM" id="SignalP"/>
    </source>
</evidence>
<feature type="compositionally biased region" description="Basic and acidic residues" evidence="1">
    <location>
        <begin position="178"/>
        <end position="207"/>
    </location>
</feature>
<dbReference type="Pfam" id="PF13202">
    <property type="entry name" value="EF-hand_5"/>
    <property type="match status" value="4"/>
</dbReference>
<feature type="domain" description="EF-hand" evidence="3">
    <location>
        <begin position="82"/>
        <end position="117"/>
    </location>
</feature>
<proteinExistence type="predicted"/>
<feature type="compositionally biased region" description="Low complexity" evidence="1">
    <location>
        <begin position="225"/>
        <end position="240"/>
    </location>
</feature>
<dbReference type="EMBL" id="FORY01000005">
    <property type="protein sequence ID" value="SFJ45145.1"/>
    <property type="molecule type" value="Genomic_DNA"/>
</dbReference>
<evidence type="ECO:0000256" key="1">
    <source>
        <dbReference type="SAM" id="MobiDB-lite"/>
    </source>
</evidence>
<reference evidence="4 5" key="1">
    <citation type="submission" date="2016-10" db="EMBL/GenBank/DDBJ databases">
        <authorList>
            <person name="de Groot N.N."/>
        </authorList>
    </citation>
    <scope>NUCLEOTIDE SEQUENCE [LARGE SCALE GENOMIC DNA]</scope>
    <source>
        <strain evidence="4 5">CGMCC 1.8891</strain>
    </source>
</reference>
<dbReference type="PROSITE" id="PS50222">
    <property type="entry name" value="EF_HAND_2"/>
    <property type="match status" value="2"/>
</dbReference>
<gene>
    <name evidence="4" type="ORF">SAMN04488138_10567</name>
</gene>
<feature type="region of interest" description="Disordered" evidence="1">
    <location>
        <begin position="178"/>
        <end position="240"/>
    </location>
</feature>
<keyword evidence="5" id="KW-1185">Reference proteome</keyword>
<dbReference type="GO" id="GO:0005509">
    <property type="term" value="F:calcium ion binding"/>
    <property type="evidence" value="ECO:0007669"/>
    <property type="project" value="InterPro"/>
</dbReference>
<dbReference type="SUPFAM" id="SSF47473">
    <property type="entry name" value="EF-hand"/>
    <property type="match status" value="1"/>
</dbReference>
<feature type="domain" description="EF-hand" evidence="3">
    <location>
        <begin position="143"/>
        <end position="178"/>
    </location>
</feature>
<organism evidence="4 5">
    <name type="scientific">Celeribacter halophilus</name>
    <dbReference type="NCBI Taxonomy" id="576117"/>
    <lineage>
        <taxon>Bacteria</taxon>
        <taxon>Pseudomonadati</taxon>
        <taxon>Pseudomonadota</taxon>
        <taxon>Alphaproteobacteria</taxon>
        <taxon>Rhodobacterales</taxon>
        <taxon>Roseobacteraceae</taxon>
        <taxon>Celeribacter</taxon>
    </lineage>
</organism>
<name>A0A1I3RFW5_9RHOB</name>
<evidence type="ECO:0000313" key="4">
    <source>
        <dbReference type="EMBL" id="SFJ45145.1"/>
    </source>
</evidence>
<feature type="signal peptide" evidence="2">
    <location>
        <begin position="1"/>
        <end position="36"/>
    </location>
</feature>
<dbReference type="STRING" id="576117.SAMN04488138_10567"/>
<evidence type="ECO:0000259" key="3">
    <source>
        <dbReference type="PROSITE" id="PS50222"/>
    </source>
</evidence>
<evidence type="ECO:0000313" key="5">
    <source>
        <dbReference type="Proteomes" id="UP000183299"/>
    </source>
</evidence>
<dbReference type="InterPro" id="IPR002048">
    <property type="entry name" value="EF_hand_dom"/>
</dbReference>
<dbReference type="InterPro" id="IPR018247">
    <property type="entry name" value="EF_Hand_1_Ca_BS"/>
</dbReference>
<dbReference type="InterPro" id="IPR011992">
    <property type="entry name" value="EF-hand-dom_pair"/>
</dbReference>
<dbReference type="AlphaFoldDB" id="A0A1I3RFW5"/>
<keyword evidence="2" id="KW-0732">Signal</keyword>
<sequence length="240" mass="25974">MPRVRVTDMRYKMKRKTLISAAALVAVLGSSFAAYAAGNGAQERPRGEMQQNGPRVGGMPFGPEFDFAAVDADGDGKITQEEIDAFKAAKFAEVDTNGDGTVDADELYAHQEAKRVERMKARAAGMVEKLDANDDGVLSADELQRKGGDKMFDRLDRDDDGALSEEEITAMKRHMMDRMQDRDGRHDGPRHAGKGDDGRMMPRRDGGCDMPPKPMEGHPKAPVDAPAEAAPEAAPEAAAD</sequence>
<protein>
    <submittedName>
        <fullName evidence="4">Ca2+-binding protein, EF-hand superfamily</fullName>
    </submittedName>
</protein>
<accession>A0A1I3RFW5</accession>
<dbReference type="Gene3D" id="1.10.238.10">
    <property type="entry name" value="EF-hand"/>
    <property type="match status" value="2"/>
</dbReference>
<dbReference type="SMART" id="SM00054">
    <property type="entry name" value="EFh"/>
    <property type="match status" value="3"/>
</dbReference>